<evidence type="ECO:0000256" key="3">
    <source>
        <dbReference type="ARBA" id="ARBA00012664"/>
    </source>
</evidence>
<dbReference type="Gene3D" id="3.40.50.960">
    <property type="entry name" value="Lumazine/riboflavin synthase"/>
    <property type="match status" value="1"/>
</dbReference>
<evidence type="ECO:0000256" key="4">
    <source>
        <dbReference type="ARBA" id="ARBA00022619"/>
    </source>
</evidence>
<name>A0A1L3GLA9_9BACT</name>
<dbReference type="FunFam" id="3.40.50.960:FF:000001">
    <property type="entry name" value="6,7-dimethyl-8-ribityllumazine synthase"/>
    <property type="match status" value="1"/>
</dbReference>
<gene>
    <name evidence="9" type="primary">ribH</name>
    <name evidence="10" type="ORF">A7E78_01885</name>
</gene>
<feature type="binding site" evidence="9">
    <location>
        <position position="23"/>
    </location>
    <ligand>
        <name>5-amino-6-(D-ribitylamino)uracil</name>
        <dbReference type="ChEBI" id="CHEBI:15934"/>
    </ligand>
</feature>
<organism evidence="10 11">
    <name type="scientific">Syntrophotalea acetylenivorans</name>
    <dbReference type="NCBI Taxonomy" id="1842532"/>
    <lineage>
        <taxon>Bacteria</taxon>
        <taxon>Pseudomonadati</taxon>
        <taxon>Thermodesulfobacteriota</taxon>
        <taxon>Desulfuromonadia</taxon>
        <taxon>Desulfuromonadales</taxon>
        <taxon>Syntrophotaleaceae</taxon>
        <taxon>Syntrophotalea</taxon>
    </lineage>
</organism>
<evidence type="ECO:0000256" key="6">
    <source>
        <dbReference type="ARBA" id="ARBA00048785"/>
    </source>
</evidence>
<dbReference type="GO" id="GO:0005829">
    <property type="term" value="C:cytosol"/>
    <property type="evidence" value="ECO:0007669"/>
    <property type="project" value="TreeGrafter"/>
</dbReference>
<dbReference type="EMBL" id="CP015519">
    <property type="protein sequence ID" value="APG26719.1"/>
    <property type="molecule type" value="Genomic_DNA"/>
</dbReference>
<evidence type="ECO:0000256" key="5">
    <source>
        <dbReference type="ARBA" id="ARBA00022679"/>
    </source>
</evidence>
<feature type="binding site" evidence="9">
    <location>
        <position position="128"/>
    </location>
    <ligand>
        <name>(2S)-2-hydroxy-3-oxobutyl phosphate</name>
        <dbReference type="ChEBI" id="CHEBI:58830"/>
    </ligand>
</feature>
<keyword evidence="5 9" id="KW-0808">Transferase</keyword>
<dbReference type="HAMAP" id="MF_00178">
    <property type="entry name" value="Lumazine_synth"/>
    <property type="match status" value="1"/>
</dbReference>
<dbReference type="OrthoDB" id="9809709at2"/>
<dbReference type="AlphaFoldDB" id="A0A1L3GLA9"/>
<evidence type="ECO:0000256" key="9">
    <source>
        <dbReference type="HAMAP-Rule" id="MF_00178"/>
    </source>
</evidence>
<evidence type="ECO:0000256" key="1">
    <source>
        <dbReference type="ARBA" id="ARBA00004917"/>
    </source>
</evidence>
<feature type="binding site" evidence="9">
    <location>
        <begin position="86"/>
        <end position="87"/>
    </location>
    <ligand>
        <name>(2S)-2-hydroxy-3-oxobutyl phosphate</name>
        <dbReference type="ChEBI" id="CHEBI:58830"/>
    </ligand>
</feature>
<dbReference type="PANTHER" id="PTHR21058">
    <property type="entry name" value="6,7-DIMETHYL-8-RIBITYLLUMAZINE SYNTHASE DMRL SYNTHASE LUMAZINE SYNTHASE"/>
    <property type="match status" value="1"/>
</dbReference>
<feature type="active site" description="Proton donor" evidence="9">
    <location>
        <position position="89"/>
    </location>
</feature>
<dbReference type="InterPro" id="IPR002180">
    <property type="entry name" value="LS/RS"/>
</dbReference>
<accession>A0A1L3GLA9</accession>
<dbReference type="InterPro" id="IPR034964">
    <property type="entry name" value="LS"/>
</dbReference>
<evidence type="ECO:0000313" key="11">
    <source>
        <dbReference type="Proteomes" id="UP000182517"/>
    </source>
</evidence>
<evidence type="ECO:0000256" key="7">
    <source>
        <dbReference type="ARBA" id="ARBA00058151"/>
    </source>
</evidence>
<feature type="binding site" evidence="9">
    <location>
        <begin position="57"/>
        <end position="59"/>
    </location>
    <ligand>
        <name>5-amino-6-(D-ribitylamino)uracil</name>
        <dbReference type="ChEBI" id="CHEBI:15934"/>
    </ligand>
</feature>
<dbReference type="CDD" id="cd09209">
    <property type="entry name" value="Lumazine_synthase-I"/>
    <property type="match status" value="1"/>
</dbReference>
<feature type="binding site" evidence="9">
    <location>
        <begin position="81"/>
        <end position="83"/>
    </location>
    <ligand>
        <name>5-amino-6-(D-ribitylamino)uracil</name>
        <dbReference type="ChEBI" id="CHEBI:15934"/>
    </ligand>
</feature>
<feature type="binding site" evidence="9">
    <location>
        <position position="114"/>
    </location>
    <ligand>
        <name>5-amino-6-(D-ribitylamino)uracil</name>
        <dbReference type="ChEBI" id="CHEBI:15934"/>
    </ligand>
</feature>
<dbReference type="EC" id="2.5.1.78" evidence="3 9"/>
<comment type="catalytic activity">
    <reaction evidence="6 9">
        <text>(2S)-2-hydroxy-3-oxobutyl phosphate + 5-amino-6-(D-ribitylamino)uracil = 6,7-dimethyl-8-(1-D-ribityl)lumazine + phosphate + 2 H2O + H(+)</text>
        <dbReference type="Rhea" id="RHEA:26152"/>
        <dbReference type="ChEBI" id="CHEBI:15377"/>
        <dbReference type="ChEBI" id="CHEBI:15378"/>
        <dbReference type="ChEBI" id="CHEBI:15934"/>
        <dbReference type="ChEBI" id="CHEBI:43474"/>
        <dbReference type="ChEBI" id="CHEBI:58201"/>
        <dbReference type="ChEBI" id="CHEBI:58830"/>
        <dbReference type="EC" id="2.5.1.78"/>
    </reaction>
</comment>
<comment type="similarity">
    <text evidence="2 9">Belongs to the DMRL synthase family.</text>
</comment>
<proteinExistence type="inferred from homology"/>
<dbReference type="GO" id="GO:0009231">
    <property type="term" value="P:riboflavin biosynthetic process"/>
    <property type="evidence" value="ECO:0007669"/>
    <property type="project" value="UniProtKB-UniRule"/>
</dbReference>
<protein>
    <recommendedName>
        <fullName evidence="8 9">6,7-dimethyl-8-ribityllumazine synthase</fullName>
        <shortName evidence="9">DMRL synthase</shortName>
        <shortName evidence="9">LS</shortName>
        <shortName evidence="9">Lumazine synthase</shortName>
        <ecNumber evidence="3 9">2.5.1.78</ecNumber>
    </recommendedName>
</protein>
<comment type="function">
    <text evidence="7 9">Catalyzes the formation of 6,7-dimethyl-8-ribityllumazine by condensation of 5-amino-6-(D-ribitylamino)uracil with 3,4-dihydroxy-2-butanone 4-phosphate. This is the penultimate step in the biosynthesis of riboflavin.</text>
</comment>
<sequence>MARIIEGKLDAKGLKVAIVVSRFNSFICERLLEGATDALLRHNADDGDIDVIRVPGAFEIPLVAKKLATSGRYDGVICLGAVIRGATPHFDYVCAEVSKGVASVSLDTDIPIAFGVITTDTIEQAIERAGSKAGNKGAEAAMVVIEMLNLFRAL</sequence>
<dbReference type="STRING" id="1842532.A7E78_01885"/>
<dbReference type="NCBIfam" id="TIGR00114">
    <property type="entry name" value="lumazine-synth"/>
    <property type="match status" value="1"/>
</dbReference>
<dbReference type="SUPFAM" id="SSF52121">
    <property type="entry name" value="Lumazine synthase"/>
    <property type="match status" value="1"/>
</dbReference>
<dbReference type="PANTHER" id="PTHR21058:SF0">
    <property type="entry name" value="6,7-DIMETHYL-8-RIBITYLLUMAZINE SYNTHASE"/>
    <property type="match status" value="1"/>
</dbReference>
<evidence type="ECO:0000313" key="10">
    <source>
        <dbReference type="EMBL" id="APG26719.1"/>
    </source>
</evidence>
<dbReference type="GO" id="GO:0009349">
    <property type="term" value="C:riboflavin synthase complex"/>
    <property type="evidence" value="ECO:0007669"/>
    <property type="project" value="UniProtKB-UniRule"/>
</dbReference>
<evidence type="ECO:0000256" key="2">
    <source>
        <dbReference type="ARBA" id="ARBA00007424"/>
    </source>
</evidence>
<dbReference type="NCBIfam" id="NF000812">
    <property type="entry name" value="PRK00061.1-4"/>
    <property type="match status" value="1"/>
</dbReference>
<evidence type="ECO:0000256" key="8">
    <source>
        <dbReference type="ARBA" id="ARBA00072606"/>
    </source>
</evidence>
<dbReference type="Proteomes" id="UP000182517">
    <property type="component" value="Chromosome"/>
</dbReference>
<dbReference type="Pfam" id="PF00885">
    <property type="entry name" value="DMRL_synthase"/>
    <property type="match status" value="1"/>
</dbReference>
<keyword evidence="11" id="KW-1185">Reference proteome</keyword>
<dbReference type="KEGG" id="pef:A7E78_01885"/>
<dbReference type="InterPro" id="IPR036467">
    <property type="entry name" value="LS/RS_sf"/>
</dbReference>
<dbReference type="UniPathway" id="UPA00275">
    <property type="reaction ID" value="UER00404"/>
</dbReference>
<dbReference type="RefSeq" id="WP_072282679.1">
    <property type="nucleotide sequence ID" value="NZ_CP015519.1"/>
</dbReference>
<reference evidence="10 11" key="1">
    <citation type="journal article" date="2017" name="Genome Announc.">
        <title>Complete Genome Sequences of Two Acetylene-Fermenting Pelobacter acetylenicus Strains.</title>
        <authorList>
            <person name="Sutton J.M."/>
            <person name="Baesman S.M."/>
            <person name="Fierst J.L."/>
            <person name="Poret-Peterson A.T."/>
            <person name="Oremland R.S."/>
            <person name="Dunlap D.S."/>
            <person name="Akob D.M."/>
        </authorList>
    </citation>
    <scope>NUCLEOTIDE SEQUENCE [LARGE SCALE GENOMIC DNA]</scope>
    <source>
        <strain evidence="10 11">SFB93</strain>
    </source>
</reference>
<comment type="pathway">
    <text evidence="1 9">Cofactor biosynthesis; riboflavin biosynthesis; riboflavin from 2-hydroxy-3-oxobutyl phosphate and 5-amino-6-(D-ribitylamino)uracil: step 1/2.</text>
</comment>
<dbReference type="GO" id="GO:0000906">
    <property type="term" value="F:6,7-dimethyl-8-ribityllumazine synthase activity"/>
    <property type="evidence" value="ECO:0007669"/>
    <property type="project" value="UniProtKB-UniRule"/>
</dbReference>
<keyword evidence="4 9" id="KW-0686">Riboflavin biosynthesis</keyword>